<organism evidence="1 2">
    <name type="scientific">Noviherbaspirillum pedocola</name>
    <dbReference type="NCBI Taxonomy" id="2801341"/>
    <lineage>
        <taxon>Bacteria</taxon>
        <taxon>Pseudomonadati</taxon>
        <taxon>Pseudomonadota</taxon>
        <taxon>Betaproteobacteria</taxon>
        <taxon>Burkholderiales</taxon>
        <taxon>Oxalobacteraceae</taxon>
        <taxon>Noviherbaspirillum</taxon>
    </lineage>
</organism>
<dbReference type="Proteomes" id="UP000622890">
    <property type="component" value="Unassembled WGS sequence"/>
</dbReference>
<keyword evidence="2" id="KW-1185">Reference proteome</keyword>
<proteinExistence type="predicted"/>
<dbReference type="EMBL" id="JAEPBG010000034">
    <property type="protein sequence ID" value="MBK4739012.1"/>
    <property type="molecule type" value="Genomic_DNA"/>
</dbReference>
<reference evidence="1" key="1">
    <citation type="submission" date="2021-01" db="EMBL/GenBank/DDBJ databases">
        <title>Genome sequence of strain Noviherbaspirillum sp. DKR-6.</title>
        <authorList>
            <person name="Chaudhary D.K."/>
        </authorList>
    </citation>
    <scope>NUCLEOTIDE SEQUENCE</scope>
    <source>
        <strain evidence="1">DKR-6</strain>
    </source>
</reference>
<comment type="caution">
    <text evidence="1">The sequence shown here is derived from an EMBL/GenBank/DDBJ whole genome shotgun (WGS) entry which is preliminary data.</text>
</comment>
<gene>
    <name evidence="1" type="ORF">JJB74_30750</name>
</gene>
<evidence type="ECO:0000313" key="1">
    <source>
        <dbReference type="EMBL" id="MBK4739012.1"/>
    </source>
</evidence>
<evidence type="ECO:0000313" key="2">
    <source>
        <dbReference type="Proteomes" id="UP000622890"/>
    </source>
</evidence>
<accession>A0A934T076</accession>
<name>A0A934T076_9BURK</name>
<dbReference type="RefSeq" id="WP_200598383.1">
    <property type="nucleotide sequence ID" value="NZ_JAEPBG010000034.1"/>
</dbReference>
<dbReference type="AlphaFoldDB" id="A0A934T076"/>
<sequence length="144" mass="16919">MTDLYHLTIHTGHVRMSPRQEVEEASIQRVSTWIKNRTERNDLFPDYEFSYEPVGANLVSHLHHHGQRVLTFVVGVEDDVQQLVKTVALKLAPYWHTEILPLPFRAVFFDPDIDRSDTEDKLWMGDYERVVAWTWIETRSERGG</sequence>
<protein>
    <submittedName>
        <fullName evidence="1">Uncharacterized protein</fullName>
    </submittedName>
</protein>